<feature type="coiled-coil region" evidence="1">
    <location>
        <begin position="121"/>
        <end position="148"/>
    </location>
</feature>
<protein>
    <submittedName>
        <fullName evidence="4">Anti-sigma factor</fullName>
    </submittedName>
</protein>
<feature type="transmembrane region" description="Helical" evidence="2">
    <location>
        <begin position="95"/>
        <end position="119"/>
    </location>
</feature>
<proteinExistence type="predicted"/>
<dbReference type="InterPro" id="IPR018764">
    <property type="entry name" value="RskA_C"/>
</dbReference>
<dbReference type="GO" id="GO:0016989">
    <property type="term" value="F:sigma factor antagonist activity"/>
    <property type="evidence" value="ECO:0007669"/>
    <property type="project" value="TreeGrafter"/>
</dbReference>
<evidence type="ECO:0000256" key="1">
    <source>
        <dbReference type="SAM" id="Coils"/>
    </source>
</evidence>
<reference evidence="4" key="2">
    <citation type="journal article" date="2024" name="Antonie Van Leeuwenhoek">
        <title>Roseihalotalea indica gen. nov., sp. nov., a halophilic Bacteroidetes from mesopelagic Southwest Indian Ocean with higher carbohydrate metabolic potential.</title>
        <authorList>
            <person name="Chen B."/>
            <person name="Zhang M."/>
            <person name="Lin D."/>
            <person name="Ye J."/>
            <person name="Tang K."/>
        </authorList>
    </citation>
    <scope>NUCLEOTIDE SEQUENCE</scope>
    <source>
        <strain evidence="4">TK19036</strain>
    </source>
</reference>
<evidence type="ECO:0000259" key="3">
    <source>
        <dbReference type="Pfam" id="PF10099"/>
    </source>
</evidence>
<keyword evidence="2" id="KW-1133">Transmembrane helix</keyword>
<keyword evidence="1" id="KW-0175">Coiled coil</keyword>
<sequence length="260" mass="29150">MKVDDYIASGVLEQYVLGDLTATEANEVARMASLYPEVRQEITLIEDTQQAITENLAIKPPLRVRESILATISGSEEKDADEKPSLTKKNKKIHYLRYGVAASFTLKLVAMAVAAHFWIQWQRADDRFARLQERYENLEQESQQITKALFAVSDPDFQTIVLKSQGTDTNNRALVYWNEKTLEIYINPNNLPKNNNDQQYQLWGMVNGNPQSLGTFDVSGTSSLPQIITMQGVDNLSSFAITLEPDGGSTSPSPQSPIYQ</sequence>
<keyword evidence="2" id="KW-0472">Membrane</keyword>
<reference evidence="4" key="1">
    <citation type="journal article" date="2023" name="Comput. Struct. Biotechnol. J.">
        <title>Discovery of a novel marine Bacteroidetes with a rich repertoire of carbohydrate-active enzymes.</title>
        <authorList>
            <person name="Chen B."/>
            <person name="Liu G."/>
            <person name="Chen Q."/>
            <person name="Wang H."/>
            <person name="Liu L."/>
            <person name="Tang K."/>
        </authorList>
    </citation>
    <scope>NUCLEOTIDE SEQUENCE</scope>
    <source>
        <strain evidence="4">TK19036</strain>
    </source>
</reference>
<dbReference type="GO" id="GO:0006417">
    <property type="term" value="P:regulation of translation"/>
    <property type="evidence" value="ECO:0007669"/>
    <property type="project" value="TreeGrafter"/>
</dbReference>
<dbReference type="PANTHER" id="PTHR37461:SF1">
    <property type="entry name" value="ANTI-SIGMA-K FACTOR RSKA"/>
    <property type="match status" value="1"/>
</dbReference>
<organism evidence="4">
    <name type="scientific">Roseihalotalea indica</name>
    <dbReference type="NCBI Taxonomy" id="2867963"/>
    <lineage>
        <taxon>Bacteria</taxon>
        <taxon>Pseudomonadati</taxon>
        <taxon>Bacteroidota</taxon>
        <taxon>Cytophagia</taxon>
        <taxon>Cytophagales</taxon>
        <taxon>Catalimonadaceae</taxon>
        <taxon>Roseihalotalea</taxon>
    </lineage>
</organism>
<evidence type="ECO:0000256" key="2">
    <source>
        <dbReference type="SAM" id="Phobius"/>
    </source>
</evidence>
<gene>
    <name evidence="4" type="ORF">K4G66_09180</name>
</gene>
<accession>A0AA49JHE0</accession>
<dbReference type="InterPro" id="IPR051474">
    <property type="entry name" value="Anti-sigma-K/W_factor"/>
</dbReference>
<dbReference type="PANTHER" id="PTHR37461">
    <property type="entry name" value="ANTI-SIGMA-K FACTOR RSKA"/>
    <property type="match status" value="1"/>
</dbReference>
<evidence type="ECO:0000313" key="4">
    <source>
        <dbReference type="EMBL" id="WKN38874.1"/>
    </source>
</evidence>
<dbReference type="Pfam" id="PF10099">
    <property type="entry name" value="RskA_C"/>
    <property type="match status" value="1"/>
</dbReference>
<dbReference type="AlphaFoldDB" id="A0AA49JHE0"/>
<feature type="domain" description="Anti-sigma K factor RskA C-terminal" evidence="3">
    <location>
        <begin position="110"/>
        <end position="258"/>
    </location>
</feature>
<keyword evidence="2" id="KW-0812">Transmembrane</keyword>
<name>A0AA49JHE0_9BACT</name>
<dbReference type="EMBL" id="CP120682">
    <property type="protein sequence ID" value="WKN38874.1"/>
    <property type="molecule type" value="Genomic_DNA"/>
</dbReference>
<dbReference type="GO" id="GO:0005886">
    <property type="term" value="C:plasma membrane"/>
    <property type="evidence" value="ECO:0007669"/>
    <property type="project" value="InterPro"/>
</dbReference>